<evidence type="ECO:0000256" key="2">
    <source>
        <dbReference type="ARBA" id="ARBA00003921"/>
    </source>
</evidence>
<evidence type="ECO:0000256" key="1">
    <source>
        <dbReference type="ARBA" id="ARBA00001974"/>
    </source>
</evidence>
<dbReference type="STRING" id="872970.SAMN04488134_105154"/>
<keyword evidence="6 16" id="KW-0132">Cell division</keyword>
<dbReference type="PANTHER" id="PTHR21071:SF4">
    <property type="entry name" value="UDP-N-ACETYLENOLPYRUVOYLGLUCOSAMINE REDUCTASE"/>
    <property type="match status" value="1"/>
</dbReference>
<dbReference type="SUPFAM" id="SSF56194">
    <property type="entry name" value="Uridine diphospho-N-Acetylenolpyruvylglucosamine reductase, MurB, C-terminal domain"/>
    <property type="match status" value="1"/>
</dbReference>
<evidence type="ECO:0000256" key="7">
    <source>
        <dbReference type="ARBA" id="ARBA00022630"/>
    </source>
</evidence>
<gene>
    <name evidence="16" type="primary">murB</name>
    <name evidence="19" type="ORF">SAMN04488134_105154</name>
</gene>
<dbReference type="GO" id="GO:0050660">
    <property type="term" value="F:flavin adenine dinucleotide binding"/>
    <property type="evidence" value="ECO:0007669"/>
    <property type="project" value="InterPro"/>
</dbReference>
<protein>
    <recommendedName>
        <fullName evidence="16">UDP-N-acetylenolpyruvoylglucosamine reductase</fullName>
        <ecNumber evidence="16">1.3.1.98</ecNumber>
    </recommendedName>
    <alternativeName>
        <fullName evidence="16">UDP-N-acetylmuramate dehydrogenase</fullName>
    </alternativeName>
</protein>
<proteinExistence type="inferred from homology"/>
<evidence type="ECO:0000259" key="18">
    <source>
        <dbReference type="Pfam" id="PF02873"/>
    </source>
</evidence>
<comment type="catalytic activity">
    <reaction evidence="15 16">
        <text>UDP-N-acetyl-alpha-D-muramate + NADP(+) = UDP-N-acetyl-3-O-(1-carboxyvinyl)-alpha-D-glucosamine + NADPH + H(+)</text>
        <dbReference type="Rhea" id="RHEA:12248"/>
        <dbReference type="ChEBI" id="CHEBI:15378"/>
        <dbReference type="ChEBI" id="CHEBI:57783"/>
        <dbReference type="ChEBI" id="CHEBI:58349"/>
        <dbReference type="ChEBI" id="CHEBI:68483"/>
        <dbReference type="ChEBI" id="CHEBI:70757"/>
        <dbReference type="EC" id="1.3.1.98"/>
    </reaction>
</comment>
<keyword evidence="5 16" id="KW-0963">Cytoplasm</keyword>
<keyword evidence="13 16" id="KW-0131">Cell cycle</keyword>
<keyword evidence="8 16" id="KW-0274">FAD</keyword>
<feature type="domain" description="FAD linked oxidase N-terminal" evidence="17">
    <location>
        <begin position="25"/>
        <end position="151"/>
    </location>
</feature>
<evidence type="ECO:0000313" key="20">
    <source>
        <dbReference type="Proteomes" id="UP000199300"/>
    </source>
</evidence>
<dbReference type="GO" id="GO:0009252">
    <property type="term" value="P:peptidoglycan biosynthetic process"/>
    <property type="evidence" value="ECO:0007669"/>
    <property type="project" value="UniProtKB-UniRule"/>
</dbReference>
<evidence type="ECO:0000256" key="3">
    <source>
        <dbReference type="ARBA" id="ARBA00004496"/>
    </source>
</evidence>
<keyword evidence="11 16" id="KW-0573">Peptidoglycan synthesis</keyword>
<dbReference type="Proteomes" id="UP000199300">
    <property type="component" value="Unassembled WGS sequence"/>
</dbReference>
<dbReference type="GO" id="GO:0008762">
    <property type="term" value="F:UDP-N-acetylmuramate dehydrogenase activity"/>
    <property type="evidence" value="ECO:0007669"/>
    <property type="project" value="UniProtKB-UniRule"/>
</dbReference>
<dbReference type="UniPathway" id="UPA00219"/>
<dbReference type="AlphaFoldDB" id="A0A1H8N7K6"/>
<evidence type="ECO:0000313" key="19">
    <source>
        <dbReference type="EMBL" id="SEO25532.1"/>
    </source>
</evidence>
<evidence type="ECO:0000256" key="16">
    <source>
        <dbReference type="HAMAP-Rule" id="MF_00037"/>
    </source>
</evidence>
<keyword evidence="7 16" id="KW-0285">Flavoprotein</keyword>
<keyword evidence="20" id="KW-1185">Reference proteome</keyword>
<dbReference type="RefSeq" id="WP_091497032.1">
    <property type="nucleotide sequence ID" value="NZ_FODJ01000005.1"/>
</dbReference>
<evidence type="ECO:0000256" key="14">
    <source>
        <dbReference type="ARBA" id="ARBA00023316"/>
    </source>
</evidence>
<dbReference type="OrthoDB" id="9804753at2"/>
<dbReference type="GO" id="GO:0008360">
    <property type="term" value="P:regulation of cell shape"/>
    <property type="evidence" value="ECO:0007669"/>
    <property type="project" value="UniProtKB-KW"/>
</dbReference>
<evidence type="ECO:0000256" key="8">
    <source>
        <dbReference type="ARBA" id="ARBA00022827"/>
    </source>
</evidence>
<comment type="subcellular location">
    <subcellularLocation>
        <location evidence="3 16">Cytoplasm</location>
    </subcellularLocation>
</comment>
<dbReference type="Gene3D" id="3.30.465.10">
    <property type="match status" value="1"/>
</dbReference>
<dbReference type="InterPro" id="IPR016167">
    <property type="entry name" value="FAD-bd_PCMH_sub1"/>
</dbReference>
<reference evidence="19 20" key="1">
    <citation type="submission" date="2016-10" db="EMBL/GenBank/DDBJ databases">
        <authorList>
            <person name="de Groot N.N."/>
        </authorList>
    </citation>
    <scope>NUCLEOTIDE SEQUENCE [LARGE SCALE GENOMIC DNA]</scope>
    <source>
        <strain evidence="19 20">CGMCC 1.10434</strain>
    </source>
</reference>
<evidence type="ECO:0000256" key="10">
    <source>
        <dbReference type="ARBA" id="ARBA00022960"/>
    </source>
</evidence>
<feature type="domain" description="UDP-N-acetylenolpyruvoylglucosamine reductase C-terminal" evidence="18">
    <location>
        <begin position="193"/>
        <end position="295"/>
    </location>
</feature>
<dbReference type="Pfam" id="PF01565">
    <property type="entry name" value="FAD_binding_4"/>
    <property type="match status" value="1"/>
</dbReference>
<dbReference type="EC" id="1.3.1.98" evidence="16"/>
<evidence type="ECO:0000256" key="11">
    <source>
        <dbReference type="ARBA" id="ARBA00022984"/>
    </source>
</evidence>
<dbReference type="HAMAP" id="MF_00037">
    <property type="entry name" value="MurB"/>
    <property type="match status" value="1"/>
</dbReference>
<evidence type="ECO:0000256" key="12">
    <source>
        <dbReference type="ARBA" id="ARBA00023002"/>
    </source>
</evidence>
<dbReference type="NCBIfam" id="TIGR00179">
    <property type="entry name" value="murB"/>
    <property type="match status" value="1"/>
</dbReference>
<organism evidence="19 20">
    <name type="scientific">Amphibacillus marinus</name>
    <dbReference type="NCBI Taxonomy" id="872970"/>
    <lineage>
        <taxon>Bacteria</taxon>
        <taxon>Bacillati</taxon>
        <taxon>Bacillota</taxon>
        <taxon>Bacilli</taxon>
        <taxon>Bacillales</taxon>
        <taxon>Bacillaceae</taxon>
        <taxon>Amphibacillus</taxon>
    </lineage>
</organism>
<dbReference type="Gene3D" id="3.90.78.10">
    <property type="entry name" value="UDP-N-acetylenolpyruvoylglucosamine reductase, C-terminal domain"/>
    <property type="match status" value="1"/>
</dbReference>
<dbReference type="InterPro" id="IPR003170">
    <property type="entry name" value="MurB"/>
</dbReference>
<evidence type="ECO:0000256" key="6">
    <source>
        <dbReference type="ARBA" id="ARBA00022618"/>
    </source>
</evidence>
<dbReference type="EMBL" id="FODJ01000005">
    <property type="protein sequence ID" value="SEO25532.1"/>
    <property type="molecule type" value="Genomic_DNA"/>
</dbReference>
<keyword evidence="12 16" id="KW-0560">Oxidoreductase</keyword>
<dbReference type="InterPro" id="IPR016169">
    <property type="entry name" value="FAD-bd_PCMH_sub2"/>
</dbReference>
<evidence type="ECO:0000256" key="15">
    <source>
        <dbReference type="ARBA" id="ARBA00048914"/>
    </source>
</evidence>
<comment type="pathway">
    <text evidence="4 16">Cell wall biogenesis; peptidoglycan biosynthesis.</text>
</comment>
<keyword evidence="9 16" id="KW-0521">NADP</keyword>
<evidence type="ECO:0000256" key="5">
    <source>
        <dbReference type="ARBA" id="ARBA00022490"/>
    </source>
</evidence>
<name>A0A1H8N7K6_9BACI</name>
<feature type="active site" description="Proton donor" evidence="16">
    <location>
        <position position="217"/>
    </location>
</feature>
<evidence type="ECO:0000256" key="13">
    <source>
        <dbReference type="ARBA" id="ARBA00023306"/>
    </source>
</evidence>
<dbReference type="GO" id="GO:0005829">
    <property type="term" value="C:cytosol"/>
    <property type="evidence" value="ECO:0007669"/>
    <property type="project" value="TreeGrafter"/>
</dbReference>
<feature type="active site" evidence="16">
    <location>
        <position position="291"/>
    </location>
</feature>
<dbReference type="InterPro" id="IPR011601">
    <property type="entry name" value="MurB_C"/>
</dbReference>
<keyword evidence="10 16" id="KW-0133">Cell shape</keyword>
<feature type="active site" evidence="16">
    <location>
        <position position="163"/>
    </location>
</feature>
<keyword evidence="14 16" id="KW-0961">Cell wall biogenesis/degradation</keyword>
<sequence length="295" mass="33641">MNYILKKTCSLKMYSTLRVDSVAEIVVFPINKQGIKEIYTKYLDKTKILIGKGSNILLSREYYGSEYVFVCCEWLNLVSTTKNRIYCEAGASLSSISWFALEQNLCGYEFLEDIPGSLGGAIVMNAGTYNDNIGQLIDSIEYYDIEKGQILKEEASTNDFGRRTSKWSGSNFIILSAELKINSNMRENNYEDILAKMLEIKKQRYLKQPRNYPNAGSVFKRPTLNGKDYYVWALFEELGLRGLRIGDAMISDKHPGFIVNVGDAKAKDILSLINIAKEKVKEKFDIDLELEWEVI</sequence>
<dbReference type="SUPFAM" id="SSF56176">
    <property type="entry name" value="FAD-binding/transporter-associated domain-like"/>
    <property type="match status" value="1"/>
</dbReference>
<dbReference type="GO" id="GO:0071555">
    <property type="term" value="P:cell wall organization"/>
    <property type="evidence" value="ECO:0007669"/>
    <property type="project" value="UniProtKB-KW"/>
</dbReference>
<comment type="function">
    <text evidence="2 16">Cell wall formation.</text>
</comment>
<comment type="cofactor">
    <cofactor evidence="1 16">
        <name>FAD</name>
        <dbReference type="ChEBI" id="CHEBI:57692"/>
    </cofactor>
</comment>
<dbReference type="Pfam" id="PF02873">
    <property type="entry name" value="MurB_C"/>
    <property type="match status" value="1"/>
</dbReference>
<dbReference type="InterPro" id="IPR036635">
    <property type="entry name" value="MurB_C_sf"/>
</dbReference>
<accession>A0A1H8N7K6</accession>
<dbReference type="Gene3D" id="3.30.43.10">
    <property type="entry name" value="Uridine Diphospho-n-acetylenolpyruvylglucosamine Reductase, domain 2"/>
    <property type="match status" value="1"/>
</dbReference>
<dbReference type="PANTHER" id="PTHR21071">
    <property type="entry name" value="UDP-N-ACETYLENOLPYRUVOYLGLUCOSAMINE REDUCTASE"/>
    <property type="match status" value="1"/>
</dbReference>
<evidence type="ECO:0000259" key="17">
    <source>
        <dbReference type="Pfam" id="PF01565"/>
    </source>
</evidence>
<evidence type="ECO:0000256" key="9">
    <source>
        <dbReference type="ARBA" id="ARBA00022857"/>
    </source>
</evidence>
<comment type="similarity">
    <text evidence="16">Belongs to the MurB family.</text>
</comment>
<dbReference type="InterPro" id="IPR036318">
    <property type="entry name" value="FAD-bd_PCMH-like_sf"/>
</dbReference>
<dbReference type="GO" id="GO:0051301">
    <property type="term" value="P:cell division"/>
    <property type="evidence" value="ECO:0007669"/>
    <property type="project" value="UniProtKB-KW"/>
</dbReference>
<evidence type="ECO:0000256" key="4">
    <source>
        <dbReference type="ARBA" id="ARBA00004752"/>
    </source>
</evidence>
<dbReference type="InterPro" id="IPR006094">
    <property type="entry name" value="Oxid_FAD_bind_N"/>
</dbReference>